<gene>
    <name evidence="1" type="ORF">N0A02_30320</name>
</gene>
<evidence type="ECO:0000313" key="1">
    <source>
        <dbReference type="EMBL" id="MEQ5843757.1"/>
    </source>
</evidence>
<organism evidence="1 2">
    <name type="scientific">Paraburkholderia acidicola</name>
    <dbReference type="NCBI Taxonomy" id="1912599"/>
    <lineage>
        <taxon>Bacteria</taxon>
        <taxon>Pseudomonadati</taxon>
        <taxon>Pseudomonadota</taxon>
        <taxon>Betaproteobacteria</taxon>
        <taxon>Burkholderiales</taxon>
        <taxon>Burkholderiaceae</taxon>
        <taxon>Paraburkholderia</taxon>
    </lineage>
</organism>
<dbReference type="RefSeq" id="WP_349545363.1">
    <property type="nucleotide sequence ID" value="NZ_JAOALG010000002.1"/>
</dbReference>
<protein>
    <submittedName>
        <fullName evidence="1">Uncharacterized protein</fullName>
    </submittedName>
</protein>
<dbReference type="Proteomes" id="UP001469089">
    <property type="component" value="Unassembled WGS sequence"/>
</dbReference>
<dbReference type="EMBL" id="JAOALG010000002">
    <property type="protein sequence ID" value="MEQ5843757.1"/>
    <property type="molecule type" value="Genomic_DNA"/>
</dbReference>
<proteinExistence type="predicted"/>
<sequence>MFVSTRDFVDYMVVFDQPILNLVVWAVAAPKVRQDAIAASDNSAYRERQFLLQVGVMLSGMPARPTGRDYQYRRHGPHTTALTQRSLQMHAVLSRHDLQELICTALPSPS</sequence>
<comment type="caution">
    <text evidence="1">The sequence shown here is derived from an EMBL/GenBank/DDBJ whole genome shotgun (WGS) entry which is preliminary data.</text>
</comment>
<evidence type="ECO:0000313" key="2">
    <source>
        <dbReference type="Proteomes" id="UP001469089"/>
    </source>
</evidence>
<reference evidence="1 2" key="1">
    <citation type="journal article" date="2024" name="Chem. Sci.">
        <title>Discovery of a lagriamide polyketide by integrated genome mining, isotopic labeling, and untargeted metabolomics.</title>
        <authorList>
            <person name="Fergusson C.H."/>
            <person name="Saulog J."/>
            <person name="Paulo B.S."/>
            <person name="Wilson D.M."/>
            <person name="Liu D.Y."/>
            <person name="Morehouse N.J."/>
            <person name="Waterworth S."/>
            <person name="Barkei J."/>
            <person name="Gray C.A."/>
            <person name="Kwan J.C."/>
            <person name="Eustaquio A.S."/>
            <person name="Linington R.G."/>
        </authorList>
    </citation>
    <scope>NUCLEOTIDE SEQUENCE [LARGE SCALE GENOMIC DNA]</scope>
    <source>
        <strain evidence="1 2">RL17-338-BIF-B</strain>
    </source>
</reference>
<name>A0ABV1LWX0_9BURK</name>
<keyword evidence="2" id="KW-1185">Reference proteome</keyword>
<accession>A0ABV1LWX0</accession>